<evidence type="ECO:0000256" key="1">
    <source>
        <dbReference type="SAM" id="Coils"/>
    </source>
</evidence>
<sequence>MGMYGDPDALDALAAELSQRAREVRAAGEEHRREGERARWVSEAASAYRRQLSRDCAAVDSAADEMEQAADELRRHADEVRSRLEAIARAERAVRAWLAEQTARGGALLDDVGDVLGELPDAGADAWRSVSGQLSRLGLW</sequence>
<dbReference type="AlphaFoldDB" id="A0A4Q7Y3N0"/>
<organism evidence="2 3">
    <name type="scientific">Blastococcus saxobsidens</name>
    <dbReference type="NCBI Taxonomy" id="138336"/>
    <lineage>
        <taxon>Bacteria</taxon>
        <taxon>Bacillati</taxon>
        <taxon>Actinomycetota</taxon>
        <taxon>Actinomycetes</taxon>
        <taxon>Geodermatophilales</taxon>
        <taxon>Geodermatophilaceae</taxon>
        <taxon>Blastococcus</taxon>
    </lineage>
</organism>
<dbReference type="EMBL" id="SHKV01000001">
    <property type="protein sequence ID" value="RZU31148.1"/>
    <property type="molecule type" value="Genomic_DNA"/>
</dbReference>
<keyword evidence="3" id="KW-1185">Reference proteome</keyword>
<dbReference type="InterPro" id="IPR036689">
    <property type="entry name" value="ESAT-6-like_sf"/>
</dbReference>
<accession>A0A4Q7Y3N0</accession>
<dbReference type="SUPFAM" id="SSF140453">
    <property type="entry name" value="EsxAB dimer-like"/>
    <property type="match status" value="1"/>
</dbReference>
<dbReference type="Gene3D" id="1.10.287.1060">
    <property type="entry name" value="ESAT-6-like"/>
    <property type="match status" value="1"/>
</dbReference>
<proteinExistence type="predicted"/>
<dbReference type="OrthoDB" id="3684067at2"/>
<dbReference type="Proteomes" id="UP000292507">
    <property type="component" value="Unassembled WGS sequence"/>
</dbReference>
<reference evidence="2 3" key="1">
    <citation type="submission" date="2019-02" db="EMBL/GenBank/DDBJ databases">
        <title>Sequencing the genomes of 1000 actinobacteria strains.</title>
        <authorList>
            <person name="Klenk H.-P."/>
        </authorList>
    </citation>
    <scope>NUCLEOTIDE SEQUENCE [LARGE SCALE GENOMIC DNA]</scope>
    <source>
        <strain evidence="2 3">DSM 44509</strain>
    </source>
</reference>
<dbReference type="RefSeq" id="WP_104527902.1">
    <property type="nucleotide sequence ID" value="NZ_POQT01000008.1"/>
</dbReference>
<evidence type="ECO:0000313" key="3">
    <source>
        <dbReference type="Proteomes" id="UP000292507"/>
    </source>
</evidence>
<gene>
    <name evidence="2" type="ORF">BKA19_0796</name>
</gene>
<name>A0A4Q7Y3N0_9ACTN</name>
<keyword evidence="1" id="KW-0175">Coiled coil</keyword>
<evidence type="ECO:0000313" key="2">
    <source>
        <dbReference type="EMBL" id="RZU31148.1"/>
    </source>
</evidence>
<protein>
    <submittedName>
        <fullName evidence="2">Uncharacterized protein</fullName>
    </submittedName>
</protein>
<feature type="coiled-coil region" evidence="1">
    <location>
        <begin position="59"/>
        <end position="90"/>
    </location>
</feature>
<comment type="caution">
    <text evidence="2">The sequence shown here is derived from an EMBL/GenBank/DDBJ whole genome shotgun (WGS) entry which is preliminary data.</text>
</comment>